<sequence>MRSGLKVRKCNLWSLSSLSIKRAPSWLPALSVWEESFEFCEWQLYVRITDEQHAKCNNSAKQSQQRENRDDFECAPLPPPGRHYSVSGCGAHGSGPVIVISAPSGVHVNVCLAGGRRAWPTVICAHNMANPVVYLEARQERRIASTQLERRPASHVARVRPTAVLLAAHLPIPDRSISTAFVATFFPMEAAAKLSIEEFYQVTPAGKLQAADVLHRHPERIGSNKITPNLENIANNDSSGPSNAQSAPVPNSNITQANQKSPHVKRAKWHLGIRSQSRPEDIMYEVFRAMKTLDFEWKVLNPYHVIVRKRPDNPTYEPVVEICAFIIAWRELSGSPIGVFEHCCLQPKMSLQLYQVDQKSYLLDFKSLVDEDNGSASSSRHASVSMPVKPSLRANRAQSLPMPMEVDQTPPPSPTVTKQSQTMQFFEMCASLIGTLAR</sequence>
<dbReference type="SUPFAM" id="SSF103243">
    <property type="entry name" value="KA1-like"/>
    <property type="match status" value="1"/>
</dbReference>
<accession>A0A0M3HST6</accession>
<evidence type="ECO:0000256" key="3">
    <source>
        <dbReference type="SAM" id="MobiDB-lite"/>
    </source>
</evidence>
<evidence type="ECO:0000313" key="6">
    <source>
        <dbReference type="WBParaSite" id="ALUE_0000558901-mRNA-1"/>
    </source>
</evidence>
<keyword evidence="1" id="KW-0547">Nucleotide-binding</keyword>
<feature type="region of interest" description="Disordered" evidence="3">
    <location>
        <begin position="219"/>
        <end position="266"/>
    </location>
</feature>
<evidence type="ECO:0000259" key="4">
    <source>
        <dbReference type="Pfam" id="PF16579"/>
    </source>
</evidence>
<evidence type="ECO:0000313" key="5">
    <source>
        <dbReference type="Proteomes" id="UP000036681"/>
    </source>
</evidence>
<dbReference type="AlphaFoldDB" id="A0A0M3HST6"/>
<keyword evidence="2" id="KW-0067">ATP-binding</keyword>
<protein>
    <submittedName>
        <fullName evidence="6">AdenylateSensor domain-containing protein</fullName>
    </submittedName>
</protein>
<name>A0A0M3HST6_ASCLU</name>
<reference evidence="6" key="1">
    <citation type="submission" date="2017-02" db="UniProtKB">
        <authorList>
            <consortium name="WormBaseParasite"/>
        </authorList>
    </citation>
    <scope>IDENTIFICATION</scope>
</reference>
<proteinExistence type="predicted"/>
<evidence type="ECO:0000256" key="1">
    <source>
        <dbReference type="ARBA" id="ARBA00022741"/>
    </source>
</evidence>
<feature type="compositionally biased region" description="Polar residues" evidence="3">
    <location>
        <begin position="224"/>
        <end position="261"/>
    </location>
</feature>
<dbReference type="InterPro" id="IPR032270">
    <property type="entry name" value="AMPK_C"/>
</dbReference>
<dbReference type="WBParaSite" id="ALUE_0000558901-mRNA-1">
    <property type="protein sequence ID" value="ALUE_0000558901-mRNA-1"/>
    <property type="gene ID" value="ALUE_0000558901"/>
</dbReference>
<dbReference type="InterPro" id="IPR028375">
    <property type="entry name" value="KA1/Ssp2_C"/>
</dbReference>
<dbReference type="Pfam" id="PF16579">
    <property type="entry name" value="AdenylateSensor"/>
    <property type="match status" value="1"/>
</dbReference>
<dbReference type="Gene3D" id="3.30.310.80">
    <property type="entry name" value="Kinase associated domain 1, KA1"/>
    <property type="match status" value="1"/>
</dbReference>
<dbReference type="CDD" id="cd12122">
    <property type="entry name" value="AMPKA_C"/>
    <property type="match status" value="1"/>
</dbReference>
<feature type="domain" description="AMPK C-terminal adenylate sensor" evidence="4">
    <location>
        <begin position="268"/>
        <end position="375"/>
    </location>
</feature>
<dbReference type="Proteomes" id="UP000036681">
    <property type="component" value="Unplaced"/>
</dbReference>
<dbReference type="GO" id="GO:0005524">
    <property type="term" value="F:ATP binding"/>
    <property type="evidence" value="ECO:0007669"/>
    <property type="project" value="UniProtKB-KW"/>
</dbReference>
<evidence type="ECO:0000256" key="2">
    <source>
        <dbReference type="ARBA" id="ARBA00022840"/>
    </source>
</evidence>
<keyword evidence="5" id="KW-1185">Reference proteome</keyword>
<organism evidence="5 6">
    <name type="scientific">Ascaris lumbricoides</name>
    <name type="common">Giant roundworm</name>
    <dbReference type="NCBI Taxonomy" id="6252"/>
    <lineage>
        <taxon>Eukaryota</taxon>
        <taxon>Metazoa</taxon>
        <taxon>Ecdysozoa</taxon>
        <taxon>Nematoda</taxon>
        <taxon>Chromadorea</taxon>
        <taxon>Rhabditida</taxon>
        <taxon>Spirurina</taxon>
        <taxon>Ascaridomorpha</taxon>
        <taxon>Ascaridoidea</taxon>
        <taxon>Ascarididae</taxon>
        <taxon>Ascaris</taxon>
    </lineage>
</organism>